<dbReference type="Proteomes" id="UP000318571">
    <property type="component" value="Chromosome 2"/>
</dbReference>
<dbReference type="PROSITE" id="PS51450">
    <property type="entry name" value="LRR"/>
    <property type="match status" value="2"/>
</dbReference>
<dbReference type="SUPFAM" id="SSF52058">
    <property type="entry name" value="L domain-like"/>
    <property type="match status" value="2"/>
</dbReference>
<dbReference type="GO" id="GO:0014069">
    <property type="term" value="C:postsynaptic density"/>
    <property type="evidence" value="ECO:0007669"/>
    <property type="project" value="TreeGrafter"/>
</dbReference>
<dbReference type="GO" id="GO:0005912">
    <property type="term" value="C:adherens junction"/>
    <property type="evidence" value="ECO:0007669"/>
    <property type="project" value="TreeGrafter"/>
</dbReference>
<feature type="compositionally biased region" description="Low complexity" evidence="3">
    <location>
        <begin position="713"/>
        <end position="725"/>
    </location>
</feature>
<feature type="region of interest" description="Disordered" evidence="3">
    <location>
        <begin position="465"/>
        <end position="576"/>
    </location>
</feature>
<dbReference type="GO" id="GO:0019901">
    <property type="term" value="F:protein kinase binding"/>
    <property type="evidence" value="ECO:0007669"/>
    <property type="project" value="TreeGrafter"/>
</dbReference>
<dbReference type="OrthoDB" id="676979at2759"/>
<dbReference type="GO" id="GO:0098968">
    <property type="term" value="P:neurotransmitter receptor transport postsynaptic membrane to endosome"/>
    <property type="evidence" value="ECO:0007669"/>
    <property type="project" value="TreeGrafter"/>
</dbReference>
<feature type="region of interest" description="Disordered" evidence="3">
    <location>
        <begin position="703"/>
        <end position="725"/>
    </location>
</feature>
<dbReference type="SMART" id="SM00369">
    <property type="entry name" value="LRR_TYP"/>
    <property type="match status" value="10"/>
</dbReference>
<dbReference type="InterPro" id="IPR003591">
    <property type="entry name" value="Leu-rich_rpt_typical-subtyp"/>
</dbReference>
<dbReference type="GO" id="GO:0016323">
    <property type="term" value="C:basolateral plasma membrane"/>
    <property type="evidence" value="ECO:0007669"/>
    <property type="project" value="TreeGrafter"/>
</dbReference>
<feature type="compositionally biased region" description="Polar residues" evidence="3">
    <location>
        <begin position="989"/>
        <end position="998"/>
    </location>
</feature>
<feature type="compositionally biased region" description="Basic and acidic residues" evidence="3">
    <location>
        <begin position="474"/>
        <end position="494"/>
    </location>
</feature>
<dbReference type="EMBL" id="VCGU01000005">
    <property type="protein sequence ID" value="TRY74558.1"/>
    <property type="molecule type" value="Genomic_DNA"/>
</dbReference>
<dbReference type="GO" id="GO:0045211">
    <property type="term" value="C:postsynaptic membrane"/>
    <property type="evidence" value="ECO:0007669"/>
    <property type="project" value="TreeGrafter"/>
</dbReference>
<feature type="compositionally biased region" description="Polar residues" evidence="3">
    <location>
        <begin position="509"/>
        <end position="520"/>
    </location>
</feature>
<gene>
    <name evidence="5" type="ORF">TCAL_00696</name>
</gene>
<dbReference type="AlphaFoldDB" id="A0A553PA60"/>
<dbReference type="GO" id="GO:0098887">
    <property type="term" value="P:neurotransmitter receptor transport, endosome to postsynaptic membrane"/>
    <property type="evidence" value="ECO:0007669"/>
    <property type="project" value="TreeGrafter"/>
</dbReference>
<dbReference type="PANTHER" id="PTHR23119:SF50">
    <property type="entry name" value="PDZ DOMAIN-CONTAINING PROTEIN"/>
    <property type="match status" value="1"/>
</dbReference>
<name>A0A553PA60_TIGCA</name>
<dbReference type="PANTHER" id="PTHR23119">
    <property type="entry name" value="DISCS LARGE"/>
    <property type="match status" value="1"/>
</dbReference>
<feature type="region of interest" description="Disordered" evidence="3">
    <location>
        <begin position="596"/>
        <end position="675"/>
    </location>
</feature>
<keyword evidence="6" id="KW-1185">Reference proteome</keyword>
<dbReference type="STRING" id="6832.A0A553PA60"/>
<dbReference type="GO" id="GO:0045197">
    <property type="term" value="P:establishment or maintenance of epithelial cell apical/basal polarity"/>
    <property type="evidence" value="ECO:0007669"/>
    <property type="project" value="TreeGrafter"/>
</dbReference>
<comment type="caution">
    <text evidence="5">The sequence shown here is derived from an EMBL/GenBank/DDBJ whole genome shotgun (WGS) entry which is preliminary data.</text>
</comment>
<feature type="domain" description="Disease resistance R13L4/SHOC-2-like LRR" evidence="4">
    <location>
        <begin position="150"/>
        <end position="256"/>
    </location>
</feature>
<evidence type="ECO:0000256" key="3">
    <source>
        <dbReference type="SAM" id="MobiDB-lite"/>
    </source>
</evidence>
<evidence type="ECO:0000259" key="4">
    <source>
        <dbReference type="Pfam" id="PF23598"/>
    </source>
</evidence>
<dbReference type="InterPro" id="IPR050614">
    <property type="entry name" value="Synaptic_Scaffolding_LAP-MAGUK"/>
</dbReference>
<protein>
    <recommendedName>
        <fullName evidence="4">Disease resistance R13L4/SHOC-2-like LRR domain-containing protein</fullName>
    </recommendedName>
</protein>
<organism evidence="5 6">
    <name type="scientific">Tigriopus californicus</name>
    <name type="common">Marine copepod</name>
    <dbReference type="NCBI Taxonomy" id="6832"/>
    <lineage>
        <taxon>Eukaryota</taxon>
        <taxon>Metazoa</taxon>
        <taxon>Ecdysozoa</taxon>
        <taxon>Arthropoda</taxon>
        <taxon>Crustacea</taxon>
        <taxon>Multicrustacea</taxon>
        <taxon>Hexanauplia</taxon>
        <taxon>Copepoda</taxon>
        <taxon>Harpacticoida</taxon>
        <taxon>Harpacticidae</taxon>
        <taxon>Tigriopus</taxon>
    </lineage>
</organism>
<feature type="region of interest" description="Disordered" evidence="3">
    <location>
        <begin position="949"/>
        <end position="998"/>
    </location>
</feature>
<accession>A0A553PA60</accession>
<feature type="compositionally biased region" description="Basic and acidic residues" evidence="3">
    <location>
        <begin position="541"/>
        <end position="556"/>
    </location>
</feature>
<evidence type="ECO:0000313" key="6">
    <source>
        <dbReference type="Proteomes" id="UP000318571"/>
    </source>
</evidence>
<dbReference type="InterPro" id="IPR001611">
    <property type="entry name" value="Leu-rich_rpt"/>
</dbReference>
<feature type="region of interest" description="Disordered" evidence="3">
    <location>
        <begin position="838"/>
        <end position="857"/>
    </location>
</feature>
<evidence type="ECO:0000313" key="5">
    <source>
        <dbReference type="EMBL" id="TRY74558.1"/>
    </source>
</evidence>
<dbReference type="Pfam" id="PF23598">
    <property type="entry name" value="LRR_14"/>
    <property type="match status" value="1"/>
</dbReference>
<feature type="compositionally biased region" description="Polar residues" evidence="3">
    <location>
        <begin position="782"/>
        <end position="807"/>
    </location>
</feature>
<keyword evidence="2" id="KW-0677">Repeat</keyword>
<evidence type="ECO:0000256" key="2">
    <source>
        <dbReference type="ARBA" id="ARBA00022737"/>
    </source>
</evidence>
<evidence type="ECO:0000256" key="1">
    <source>
        <dbReference type="ARBA" id="ARBA00022614"/>
    </source>
</evidence>
<dbReference type="FunFam" id="3.80.10.10:FF:000118">
    <property type="entry name" value="Leucine rich repeat containing 7"/>
    <property type="match status" value="1"/>
</dbReference>
<dbReference type="InterPro" id="IPR032675">
    <property type="entry name" value="LRR_dom_sf"/>
</dbReference>
<dbReference type="InterPro" id="IPR055414">
    <property type="entry name" value="LRR_R13L4/SHOC2-like"/>
</dbReference>
<proteinExistence type="predicted"/>
<feature type="compositionally biased region" description="Polar residues" evidence="3">
    <location>
        <begin position="703"/>
        <end position="712"/>
    </location>
</feature>
<dbReference type="GO" id="GO:0043113">
    <property type="term" value="P:receptor clustering"/>
    <property type="evidence" value="ECO:0007669"/>
    <property type="project" value="TreeGrafter"/>
</dbReference>
<sequence>MSWVSSCLGCAKRKEPEVSELDFAHCSLDNVPTDIFAFERTLEKLCLDYNNIRDLPRQLFQCQELKELSVCDNDVHLLPSALASLGHLVRLNVSKNVLTDIPETIKQLKCLEVLDVSVNPLQKVPEGCTQLLNIAELYLNDTFLEFLPANFGRLVKLKILELRENNLTSLPKSLSRLECLERLDVGQNDIVELPDVIGSLVTLKELWVDANRIQVIPAFIGQLKKLHHLEASFNNLENISEEIGQCQDLVHLSLSTNDLKFLPHQIGRCERLITLKVDDNQLESVPQSVGQLCLLEELVVSQNYLENIPSSIGLCRNLHTLNIDDNDVEYLPKELGSCVSLKILSAHGNRLTTLPAELDHIAGLSVINLTANMIQNLPVSFMKLRRITALWLSENQTKPLVQLNQDTDPETGQRVLTNFLLPQMPEADNGTNLDAVSDSGSFHASVWEEERQRKSHVKWAGEADLSVIEEPETDDKGGGHLRREPTPFPKEMRAMAKRVQALRAKESHPNSLHQTHSPSPVCQGERKRERRPSSSSSTDHPSNDRDVPILIREAKVTKPQAANSLPNGYHGETPKRIEKDGKQFQDLERSVHVSNDLNSTASPQIGPHSGPAYKLKISSEGGSRDSGVATPSDGSLTSPDSDQCHRNPSDPLPQRPEGLQQSKQADSNRAVRRPIPPPYHIAAALSKRAGDFQGSSLASLQIQSTNSASDTNSVSESEVSTTASSLQTIVRAPTKMSFDGDNSSANKRLNLSFQETTSKAYQNDAHALQLRKVSEQLLANPRTRQSVTGSSLIHSGSSRPGSFASPSGATPISMLPYSRSNSQMGFGSAPMTSVASNGFAPSLLPRPPNGSGDQSTNGLLTTIEQATISDGEGDSDAASFEQPNYENVSTPKYQIASATRTEITRMNGHVSKGDRLSTSQFVMSPNGHGFNTLLPESNEDNTYIPMMAPKYAANPPQSRGVPLHRGMREGLVPNGHVTNNGPVLPDVFGNSSTSTTPS</sequence>
<dbReference type="SMART" id="SM00365">
    <property type="entry name" value="LRR_SD22"/>
    <property type="match status" value="4"/>
</dbReference>
<feature type="compositionally biased region" description="Polar residues" evidence="3">
    <location>
        <begin position="632"/>
        <end position="641"/>
    </location>
</feature>
<reference evidence="5 6" key="1">
    <citation type="journal article" date="2018" name="Nat. Ecol. Evol.">
        <title>Genomic signatures of mitonuclear coevolution across populations of Tigriopus californicus.</title>
        <authorList>
            <person name="Barreto F.S."/>
            <person name="Watson E.T."/>
            <person name="Lima T.G."/>
            <person name="Willett C.S."/>
            <person name="Edmands S."/>
            <person name="Li W."/>
            <person name="Burton R.S."/>
        </authorList>
    </citation>
    <scope>NUCLEOTIDE SEQUENCE [LARGE SCALE GENOMIC DNA]</scope>
    <source>
        <strain evidence="5 6">San Diego</strain>
    </source>
</reference>
<dbReference type="SMART" id="SM00364">
    <property type="entry name" value="LRR_BAC"/>
    <property type="match status" value="10"/>
</dbReference>
<feature type="region of interest" description="Disordered" evidence="3">
    <location>
        <begin position="780"/>
        <end position="807"/>
    </location>
</feature>
<dbReference type="GO" id="GO:0098609">
    <property type="term" value="P:cell-cell adhesion"/>
    <property type="evidence" value="ECO:0007669"/>
    <property type="project" value="TreeGrafter"/>
</dbReference>
<keyword evidence="1" id="KW-0433">Leucine-rich repeat</keyword>
<dbReference type="Gene3D" id="3.80.10.10">
    <property type="entry name" value="Ribonuclease Inhibitor"/>
    <property type="match status" value="4"/>
</dbReference>